<dbReference type="InterPro" id="IPR028850">
    <property type="entry name" value="MUC16"/>
</dbReference>
<feature type="domain" description="SEA" evidence="1">
    <location>
        <begin position="60"/>
        <end position="189"/>
    </location>
</feature>
<sequence>MTAIMVDCNCFFQQEPNINRAVVERAFQNGTSNTTGLWLGSSYQLQEFSVDGMFSSNLSSTSHFTLNFTLTNLQYTADLDAPNSLTVIWYAFKFSNLLYYYYFKQIDPLFKRSSISSVYTGCKVMRFRSVRQGDNTGVDLVCSYRKEPSSPDLDRVGLYHEVSNKTRAISRLGPYSLDRTSLYVNGEQGLSCCLPLAPRLPLTELQLMSLSLSFQVTTNSQ</sequence>
<evidence type="ECO:0000313" key="3">
    <source>
        <dbReference type="Proteomes" id="UP000001645"/>
    </source>
</evidence>
<dbReference type="SUPFAM" id="SSF82671">
    <property type="entry name" value="SEA domain"/>
    <property type="match status" value="1"/>
</dbReference>
<dbReference type="PANTHER" id="PTHR14672">
    <property type="entry name" value="MUCIN-16"/>
    <property type="match status" value="1"/>
</dbReference>
<dbReference type="PROSITE" id="PS50024">
    <property type="entry name" value="SEA"/>
    <property type="match status" value="1"/>
</dbReference>
<keyword evidence="3" id="KW-1185">Reference proteome</keyword>
<accession>A0A803YS53</accession>
<evidence type="ECO:0000259" key="1">
    <source>
        <dbReference type="PROSITE" id="PS50024"/>
    </source>
</evidence>
<dbReference type="GeneTree" id="ENSGT00440000039287"/>
<dbReference type="InterPro" id="IPR036364">
    <property type="entry name" value="SEA_dom_sf"/>
</dbReference>
<reference evidence="2" key="2">
    <citation type="submission" date="2025-08" db="UniProtKB">
        <authorList>
            <consortium name="Ensembl"/>
        </authorList>
    </citation>
    <scope>IDENTIFICATION</scope>
</reference>
<name>A0A803YS53_MELGA</name>
<dbReference type="AlphaFoldDB" id="A0A803YS53"/>
<organism evidence="2 3">
    <name type="scientific">Meleagris gallopavo</name>
    <name type="common">Wild turkey</name>
    <dbReference type="NCBI Taxonomy" id="9103"/>
    <lineage>
        <taxon>Eukaryota</taxon>
        <taxon>Metazoa</taxon>
        <taxon>Chordata</taxon>
        <taxon>Craniata</taxon>
        <taxon>Vertebrata</taxon>
        <taxon>Euteleostomi</taxon>
        <taxon>Archelosauria</taxon>
        <taxon>Archosauria</taxon>
        <taxon>Dinosauria</taxon>
        <taxon>Saurischia</taxon>
        <taxon>Theropoda</taxon>
        <taxon>Coelurosauria</taxon>
        <taxon>Aves</taxon>
        <taxon>Neognathae</taxon>
        <taxon>Galloanserae</taxon>
        <taxon>Galliformes</taxon>
        <taxon>Phasianidae</taxon>
        <taxon>Meleagridinae</taxon>
        <taxon>Meleagris</taxon>
    </lineage>
</organism>
<reference evidence="2 3" key="1">
    <citation type="journal article" date="2010" name="PLoS Biol.">
        <title>Multi-platform next-generation sequencing of the domestic turkey (Meleagris gallopavo): genome assembly and analysis.</title>
        <authorList>
            <person name="Dalloul R.A."/>
            <person name="Long J.A."/>
            <person name="Zimin A.V."/>
            <person name="Aslam L."/>
            <person name="Beal K."/>
            <person name="Blomberg L.A."/>
            <person name="Bouffard P."/>
            <person name="Burt D.W."/>
            <person name="Crasta O."/>
            <person name="Crooijmans R.P."/>
            <person name="Cooper K."/>
            <person name="Coulombe R.A."/>
            <person name="De S."/>
            <person name="Delany M.E."/>
            <person name="Dodgson J.B."/>
            <person name="Dong J.J."/>
            <person name="Evans C."/>
            <person name="Frederickson K.M."/>
            <person name="Flicek P."/>
            <person name="Florea L."/>
            <person name="Folkerts O."/>
            <person name="Groenen M.A."/>
            <person name="Harkins T.T."/>
            <person name="Herrero J."/>
            <person name="Hoffmann S."/>
            <person name="Megens H.J."/>
            <person name="Jiang A."/>
            <person name="de Jong P."/>
            <person name="Kaiser P."/>
            <person name="Kim H."/>
            <person name="Kim K.W."/>
            <person name="Kim S."/>
            <person name="Langenberger D."/>
            <person name="Lee M.K."/>
            <person name="Lee T."/>
            <person name="Mane S."/>
            <person name="Marcais G."/>
            <person name="Marz M."/>
            <person name="McElroy A.P."/>
            <person name="Modise T."/>
            <person name="Nefedov M."/>
            <person name="Notredame C."/>
            <person name="Paton I.R."/>
            <person name="Payne W.S."/>
            <person name="Pertea G."/>
            <person name="Prickett D."/>
            <person name="Puiu D."/>
            <person name="Qioa D."/>
            <person name="Raineri E."/>
            <person name="Ruffier M."/>
            <person name="Salzberg S.L."/>
            <person name="Schatz M.C."/>
            <person name="Scheuring C."/>
            <person name="Schmidt C.J."/>
            <person name="Schroeder S."/>
            <person name="Searle S.M."/>
            <person name="Smith E.J."/>
            <person name="Smith J."/>
            <person name="Sonstegard T.S."/>
            <person name="Stadler P.F."/>
            <person name="Tafer H."/>
            <person name="Tu Z.J."/>
            <person name="Van Tassell C.P."/>
            <person name="Vilella A.J."/>
            <person name="Williams K.P."/>
            <person name="Yorke J.A."/>
            <person name="Zhang L."/>
            <person name="Zhang H.B."/>
            <person name="Zhang X."/>
            <person name="Zhang Y."/>
            <person name="Reed K.M."/>
        </authorList>
    </citation>
    <scope>NUCLEOTIDE SEQUENCE [LARGE SCALE GENOMIC DNA]</scope>
</reference>
<dbReference type="Gene3D" id="3.30.70.960">
    <property type="entry name" value="SEA domain"/>
    <property type="match status" value="1"/>
</dbReference>
<protein>
    <recommendedName>
        <fullName evidence="1">SEA domain-containing protein</fullName>
    </recommendedName>
</protein>
<dbReference type="Pfam" id="PF01390">
    <property type="entry name" value="SEA"/>
    <property type="match status" value="1"/>
</dbReference>
<dbReference type="Proteomes" id="UP000001645">
    <property type="component" value="Chromosome 30"/>
</dbReference>
<dbReference type="InParanoid" id="A0A803YS53"/>
<dbReference type="PANTHER" id="PTHR14672:SF1">
    <property type="entry name" value="MUCIN-16"/>
    <property type="match status" value="1"/>
</dbReference>
<evidence type="ECO:0000313" key="2">
    <source>
        <dbReference type="Ensembl" id="ENSMGAP00000034601.1"/>
    </source>
</evidence>
<dbReference type="InterPro" id="IPR000082">
    <property type="entry name" value="SEA_dom"/>
</dbReference>
<proteinExistence type="predicted"/>
<dbReference type="Ensembl" id="ENSMGAT00000031177.1">
    <property type="protein sequence ID" value="ENSMGAP00000034601.1"/>
    <property type="gene ID" value="ENSMGAG00000021453.1"/>
</dbReference>
<reference evidence="2" key="3">
    <citation type="submission" date="2025-09" db="UniProtKB">
        <authorList>
            <consortium name="Ensembl"/>
        </authorList>
    </citation>
    <scope>IDENTIFICATION</scope>
</reference>